<dbReference type="Proteomes" id="UP000035763">
    <property type="component" value="Unassembled WGS sequence"/>
</dbReference>
<feature type="domain" description="Isochorismatase-like" evidence="1">
    <location>
        <begin position="11"/>
        <end position="174"/>
    </location>
</feature>
<evidence type="ECO:0000259" key="1">
    <source>
        <dbReference type="Pfam" id="PF00857"/>
    </source>
</evidence>
<dbReference type="GO" id="GO:0016787">
    <property type="term" value="F:hydrolase activity"/>
    <property type="evidence" value="ECO:0007669"/>
    <property type="project" value="UniProtKB-KW"/>
</dbReference>
<organism evidence="2 3">
    <name type="scientific">Nostocoides australiense Ben110</name>
    <dbReference type="NCBI Taxonomy" id="1193182"/>
    <lineage>
        <taxon>Bacteria</taxon>
        <taxon>Bacillati</taxon>
        <taxon>Actinomycetota</taxon>
        <taxon>Actinomycetes</taxon>
        <taxon>Micrococcales</taxon>
        <taxon>Intrasporangiaceae</taxon>
        <taxon>Nostocoides</taxon>
    </lineage>
</organism>
<keyword evidence="2" id="KW-0378">Hydrolase</keyword>
<dbReference type="EMBL" id="CAJA01000160">
    <property type="protein sequence ID" value="CCH73205.1"/>
    <property type="molecule type" value="Genomic_DNA"/>
</dbReference>
<dbReference type="InterPro" id="IPR000868">
    <property type="entry name" value="Isochorismatase-like_dom"/>
</dbReference>
<proteinExistence type="predicted"/>
<name>W6JX43_9MICO</name>
<keyword evidence="3" id="KW-1185">Reference proteome</keyword>
<sequence length="180" mass="18707">MSTVEPLADDWLVLIDPQAIFADPATSQWGSPMFAGALPEMIRLATAYGPQRTIVTRFVADPGLGGSWATYYEDWAFALVPDADPLYAVDPALAPLAGHVVTEATFGKWGDQLRGLVGPQPRLTLGGVSTDCCIIATALPAADAGATIRVPAAACAGSSLENHAAALQVMALFGPQIVIC</sequence>
<reference evidence="2 3" key="1">
    <citation type="journal article" date="2013" name="ISME J.">
        <title>A metabolic model for members of the genus Tetrasphaera involved in enhanced biological phosphorus removal.</title>
        <authorList>
            <person name="Kristiansen R."/>
            <person name="Nguyen H.T.T."/>
            <person name="Saunders A.M."/>
            <person name="Nielsen J.L."/>
            <person name="Wimmer R."/>
            <person name="Le V.Q."/>
            <person name="McIlroy S.J."/>
            <person name="Petrovski S."/>
            <person name="Seviour R.J."/>
            <person name="Calteau A."/>
            <person name="Nielsen K.L."/>
            <person name="Nielsen P.H."/>
        </authorList>
    </citation>
    <scope>NUCLEOTIDE SEQUENCE [LARGE SCALE GENOMIC DNA]</scope>
    <source>
        <strain evidence="2 3">Ben110</strain>
    </source>
</reference>
<comment type="caution">
    <text evidence="2">The sequence shown here is derived from an EMBL/GenBank/DDBJ whole genome shotgun (WGS) entry which is preliminary data.</text>
</comment>
<gene>
    <name evidence="2" type="ORF">BN11_2420002</name>
</gene>
<dbReference type="RefSeq" id="WP_048698651.1">
    <property type="nucleotide sequence ID" value="NZ_HG764815.1"/>
</dbReference>
<evidence type="ECO:0000313" key="2">
    <source>
        <dbReference type="EMBL" id="CCH73205.1"/>
    </source>
</evidence>
<dbReference type="STRING" id="1193182.BN11_2420002"/>
<evidence type="ECO:0000313" key="3">
    <source>
        <dbReference type="Proteomes" id="UP000035763"/>
    </source>
</evidence>
<protein>
    <submittedName>
        <fullName evidence="2">Putative Hydrolase, isochorismatase</fullName>
    </submittedName>
</protein>
<dbReference type="Gene3D" id="3.40.50.850">
    <property type="entry name" value="Isochorismatase-like"/>
    <property type="match status" value="1"/>
</dbReference>
<dbReference type="SUPFAM" id="SSF52499">
    <property type="entry name" value="Isochorismatase-like hydrolases"/>
    <property type="match status" value="1"/>
</dbReference>
<dbReference type="AlphaFoldDB" id="W6JX43"/>
<dbReference type="InterPro" id="IPR036380">
    <property type="entry name" value="Isochorismatase-like_sf"/>
</dbReference>
<dbReference type="Pfam" id="PF00857">
    <property type="entry name" value="Isochorismatase"/>
    <property type="match status" value="1"/>
</dbReference>
<accession>W6JX43</accession>